<feature type="compositionally biased region" description="Pro residues" evidence="11">
    <location>
        <begin position="990"/>
        <end position="1000"/>
    </location>
</feature>
<proteinExistence type="predicted"/>
<protein>
    <recommendedName>
        <fullName evidence="17">Peregrin</fullName>
    </recommendedName>
</protein>
<dbReference type="InterPro" id="IPR019786">
    <property type="entry name" value="Zinc_finger_PHD-type_CS"/>
</dbReference>
<dbReference type="InterPro" id="IPR050701">
    <property type="entry name" value="Histone_Mod_Regulator"/>
</dbReference>
<evidence type="ECO:0000259" key="14">
    <source>
        <dbReference type="PROSITE" id="PS51805"/>
    </source>
</evidence>
<keyword evidence="4" id="KW-0677">Repeat</keyword>
<dbReference type="Pfam" id="PF13831">
    <property type="entry name" value="PHD_2"/>
    <property type="match status" value="1"/>
</dbReference>
<feature type="compositionally biased region" description="Basic and acidic residues" evidence="11">
    <location>
        <begin position="135"/>
        <end position="160"/>
    </location>
</feature>
<feature type="region of interest" description="Disordered" evidence="11">
    <location>
        <begin position="47"/>
        <end position="89"/>
    </location>
</feature>
<keyword evidence="8" id="KW-0539">Nucleus</keyword>
<feature type="compositionally biased region" description="Low complexity" evidence="11">
    <location>
        <begin position="859"/>
        <end position="871"/>
    </location>
</feature>
<dbReference type="InterPro" id="IPR019542">
    <property type="entry name" value="Enhancer_polycomb-like_N"/>
</dbReference>
<keyword evidence="5 10" id="KW-0863">Zinc-finger</keyword>
<dbReference type="InterPro" id="IPR001487">
    <property type="entry name" value="Bromodomain"/>
</dbReference>
<dbReference type="Gene3D" id="1.20.920.10">
    <property type="entry name" value="Bromodomain-like"/>
    <property type="match status" value="1"/>
</dbReference>
<feature type="region of interest" description="Disordered" evidence="11">
    <location>
        <begin position="135"/>
        <end position="167"/>
    </location>
</feature>
<dbReference type="FunFam" id="3.30.40.10:FF:000007">
    <property type="entry name" value="Bromodomain containing 1, isoform CRA_b"/>
    <property type="match status" value="1"/>
</dbReference>
<dbReference type="PROSITE" id="PS50014">
    <property type="entry name" value="BROMODOMAIN_2"/>
    <property type="match status" value="1"/>
</dbReference>
<dbReference type="SUPFAM" id="SSF47370">
    <property type="entry name" value="Bromodomain"/>
    <property type="match status" value="1"/>
</dbReference>
<comment type="subcellular location">
    <subcellularLocation>
        <location evidence="1">Nucleus</location>
    </subcellularLocation>
</comment>
<sequence>MVLDFDVKIFTENLRATKPPYECPVKDCGRVYKSYCGIRFHLYNFDHENPENNTPSPQKKTPTSKKKQKWHHRQKLRRTPSPPDFIRSPQRETLSYAEAQRLVEIDLDGKIHRLNIYEPLEIITQDEIDNHCNTEKEEKAEKSPQKNSKHMENQKNRKENSVSSHTTNVKLPEAQFKVIEDYVKPSHISALPNSYYRYMEKSPDELDDEIEYDMDEEDHAWLELMNDSRKKNGLITVTQEHFELLMDRFEKEAFFQSQSSGKELTPSIDEDAVCSICNDGECQNSNVILFCDMCNLAVHQECYGVPYIPEGQWLCRRCLQSPSRAVNCCLCPNKGGAFKQTDDGRWAHVVCALWIPEVGFANTVFLEPVDSIDRIPPARWKLSCYICKQRGTGACIQCHKTNCYTAFHVTCAQQAGLYMRIEAIREPSSGGSAVSVRKTAYCDVHTPPDHEYKPVLAGSDDEKSNSIKKAKEKSRIKMRKARKILAEKRNAMPVVNLPMIPQPRMARISQIVNLPKKMQFLTRLLSYWTLKRQSRNGVPLLRRLQTNHMSRNKAETKNDKQSNALREQLKYWQRLRQDLEKARLLVELIRKREKFKREQMRIHQLATEMQLQPFLFLLRYTVDQMMEKDPTGIFAKPVSLDEVPDYLNYIEQPMDFSTMRNKIDTHQYKSIEDFEADFQLMIKNCMAYNAKDTLYYRTAVKLRDQCGIIIRAARRMIEKVGYDPETGLHLPDPPEEKSHDPFILDDFDSFLEKKDGLPLEEQLSILLEKMDMAILSKRRSKLAKRIRKEIIKVRRKLAIEKGHSISDADMDESTHETASDTASHSSLSPPSSPHRKEVQQSRALRVTTPTTPKSPVDKSIPSTPRSPRSTRSPPPPTLTRSVSLGRGRGRGRGKSRSLSTRSESEMEPTLTRQQDEKRNLESSNKSTIVSAQTPDSRSAPSTPPTGGVNRRTAVLFSKKGFKKDNGKDSGSSASSTPARKPGRPPKNKVPVPPSDSPQPPVLELMTPSPQRSPKSPGSRKRSASAVTSQDMECRPSPPKRQSSMTEPLPSFSDPPDITKKDSFMVYRGTEHLRSSSESESTSGISSSDESLSETSESGSSDSRSGR</sequence>
<dbReference type="PANTHER" id="PTHR13793">
    <property type="entry name" value="PHD FINGER PROTEINS"/>
    <property type="match status" value="1"/>
</dbReference>
<dbReference type="InterPro" id="IPR036427">
    <property type="entry name" value="Bromodomain-like_sf"/>
</dbReference>
<keyword evidence="2" id="KW-0597">Phosphoprotein</keyword>
<evidence type="ECO:0000256" key="5">
    <source>
        <dbReference type="ARBA" id="ARBA00022771"/>
    </source>
</evidence>
<feature type="domain" description="Bromo" evidence="12">
    <location>
        <begin position="626"/>
        <end position="696"/>
    </location>
</feature>
<dbReference type="Pfam" id="PF13832">
    <property type="entry name" value="zf-HC5HC2H_2"/>
    <property type="match status" value="1"/>
</dbReference>
<keyword evidence="3" id="KW-0479">Metal-binding</keyword>
<evidence type="ECO:0000313" key="16">
    <source>
        <dbReference type="Proteomes" id="UP001195483"/>
    </source>
</evidence>
<dbReference type="GO" id="GO:0006357">
    <property type="term" value="P:regulation of transcription by RNA polymerase II"/>
    <property type="evidence" value="ECO:0007669"/>
    <property type="project" value="TreeGrafter"/>
</dbReference>
<dbReference type="PROSITE" id="PS00633">
    <property type="entry name" value="BROMODOMAIN_1"/>
    <property type="match status" value="1"/>
</dbReference>
<dbReference type="GO" id="GO:0005634">
    <property type="term" value="C:nucleus"/>
    <property type="evidence" value="ECO:0007669"/>
    <property type="project" value="UniProtKB-SubCell"/>
</dbReference>
<dbReference type="GO" id="GO:0008270">
    <property type="term" value="F:zinc ion binding"/>
    <property type="evidence" value="ECO:0007669"/>
    <property type="project" value="UniProtKB-KW"/>
</dbReference>
<feature type="compositionally biased region" description="Low complexity" evidence="11">
    <location>
        <begin position="1077"/>
        <end position="1106"/>
    </location>
</feature>
<dbReference type="EMBL" id="JAEAOA010001004">
    <property type="protein sequence ID" value="KAK3601756.1"/>
    <property type="molecule type" value="Genomic_DNA"/>
</dbReference>
<dbReference type="Pfam" id="PF10513">
    <property type="entry name" value="EPL1"/>
    <property type="match status" value="1"/>
</dbReference>
<reference evidence="15" key="1">
    <citation type="journal article" date="2021" name="Genome Biol. Evol.">
        <title>A High-Quality Reference Genome for a Parasitic Bivalve with Doubly Uniparental Inheritance (Bivalvia: Unionida).</title>
        <authorList>
            <person name="Smith C.H."/>
        </authorList>
    </citation>
    <scope>NUCLEOTIDE SEQUENCE</scope>
    <source>
        <strain evidence="15">CHS0354</strain>
    </source>
</reference>
<dbReference type="Gene3D" id="3.30.40.10">
    <property type="entry name" value="Zinc/RING finger domain, C3HC4 (zinc finger)"/>
    <property type="match status" value="2"/>
</dbReference>
<dbReference type="PROSITE" id="PS50016">
    <property type="entry name" value="ZF_PHD_2"/>
    <property type="match status" value="1"/>
</dbReference>
<accession>A0AAE0W505</accession>
<reference evidence="15" key="3">
    <citation type="submission" date="2023-05" db="EMBL/GenBank/DDBJ databases">
        <authorList>
            <person name="Smith C.H."/>
        </authorList>
    </citation>
    <scope>NUCLEOTIDE SEQUENCE</scope>
    <source>
        <strain evidence="15">CHS0354</strain>
        <tissue evidence="15">Mantle</tissue>
    </source>
</reference>
<dbReference type="SMART" id="SM00249">
    <property type="entry name" value="PHD"/>
    <property type="match status" value="2"/>
</dbReference>
<dbReference type="PROSITE" id="PS00028">
    <property type="entry name" value="ZINC_FINGER_C2H2_1"/>
    <property type="match status" value="1"/>
</dbReference>
<feature type="region of interest" description="Disordered" evidence="11">
    <location>
        <begin position="804"/>
        <end position="1106"/>
    </location>
</feature>
<feature type="region of interest" description="Disordered" evidence="11">
    <location>
        <begin position="453"/>
        <end position="472"/>
    </location>
</feature>
<name>A0AAE0W505_9BIVA</name>
<feature type="compositionally biased region" description="Polar residues" evidence="11">
    <location>
        <begin position="968"/>
        <end position="977"/>
    </location>
</feature>
<evidence type="ECO:0000256" key="6">
    <source>
        <dbReference type="ARBA" id="ARBA00022833"/>
    </source>
</evidence>
<evidence type="ECO:0008006" key="17">
    <source>
        <dbReference type="Google" id="ProtNLM"/>
    </source>
</evidence>
<dbReference type="FunFam" id="3.30.40.10:FF:000008">
    <property type="entry name" value="Bromodomain containing 1, isoform CRA_a"/>
    <property type="match status" value="1"/>
</dbReference>
<dbReference type="InterPro" id="IPR019787">
    <property type="entry name" value="Znf_PHD-finger"/>
</dbReference>
<dbReference type="SMART" id="SM00297">
    <property type="entry name" value="BROMO"/>
    <property type="match status" value="1"/>
</dbReference>
<dbReference type="PRINTS" id="PR00503">
    <property type="entry name" value="BROMODOMAIN"/>
</dbReference>
<dbReference type="CDD" id="cd15572">
    <property type="entry name" value="PHD_BRPF"/>
    <property type="match status" value="1"/>
</dbReference>
<gene>
    <name evidence="15" type="ORF">CHS0354_016120</name>
</gene>
<feature type="compositionally biased region" description="Low complexity" evidence="11">
    <location>
        <begin position="1007"/>
        <end position="1016"/>
    </location>
</feature>
<feature type="domain" description="PHD-type" evidence="14">
    <location>
        <begin position="325"/>
        <end position="446"/>
    </location>
</feature>
<feature type="compositionally biased region" description="Basic and acidic residues" evidence="11">
    <location>
        <begin position="804"/>
        <end position="818"/>
    </location>
</feature>
<dbReference type="PANTHER" id="PTHR13793:SF107">
    <property type="entry name" value="BROMODOMAIN-CONTAINING PROTEIN HOMOLOG"/>
    <property type="match status" value="1"/>
</dbReference>
<dbReference type="Proteomes" id="UP001195483">
    <property type="component" value="Unassembled WGS sequence"/>
</dbReference>
<dbReference type="InterPro" id="IPR018359">
    <property type="entry name" value="Bromodomain_CS"/>
</dbReference>
<evidence type="ECO:0000256" key="3">
    <source>
        <dbReference type="ARBA" id="ARBA00022723"/>
    </source>
</evidence>
<keyword evidence="16" id="KW-1185">Reference proteome</keyword>
<dbReference type="SUPFAM" id="SSF57903">
    <property type="entry name" value="FYVE/PHD zinc finger"/>
    <property type="match status" value="1"/>
</dbReference>
<dbReference type="InterPro" id="IPR011011">
    <property type="entry name" value="Znf_FYVE_PHD"/>
</dbReference>
<dbReference type="PROSITE" id="PS51805">
    <property type="entry name" value="EPHD"/>
    <property type="match status" value="1"/>
</dbReference>
<dbReference type="InterPro" id="IPR013087">
    <property type="entry name" value="Znf_C2H2_type"/>
</dbReference>
<keyword evidence="6" id="KW-0862">Zinc</keyword>
<keyword evidence="7 9" id="KW-0103">Bromodomain</keyword>
<comment type="caution">
    <text evidence="15">The sequence shown here is derived from an EMBL/GenBank/DDBJ whole genome shotgun (WGS) entry which is preliminary data.</text>
</comment>
<dbReference type="InterPro" id="IPR013083">
    <property type="entry name" value="Znf_RING/FYVE/PHD"/>
</dbReference>
<evidence type="ECO:0000259" key="12">
    <source>
        <dbReference type="PROSITE" id="PS50014"/>
    </source>
</evidence>
<dbReference type="PROSITE" id="PS01359">
    <property type="entry name" value="ZF_PHD_1"/>
    <property type="match status" value="1"/>
</dbReference>
<evidence type="ECO:0000256" key="4">
    <source>
        <dbReference type="ARBA" id="ARBA00022737"/>
    </source>
</evidence>
<dbReference type="Pfam" id="PF00439">
    <property type="entry name" value="Bromodomain"/>
    <property type="match status" value="1"/>
</dbReference>
<dbReference type="AlphaFoldDB" id="A0AAE0W505"/>
<feature type="domain" description="PHD-type" evidence="13">
    <location>
        <begin position="271"/>
        <end position="321"/>
    </location>
</feature>
<dbReference type="InterPro" id="IPR001965">
    <property type="entry name" value="Znf_PHD"/>
</dbReference>
<evidence type="ECO:0000313" key="15">
    <source>
        <dbReference type="EMBL" id="KAK3601756.1"/>
    </source>
</evidence>
<evidence type="ECO:0000256" key="10">
    <source>
        <dbReference type="PROSITE-ProRule" id="PRU00146"/>
    </source>
</evidence>
<dbReference type="InterPro" id="IPR034732">
    <property type="entry name" value="EPHD"/>
</dbReference>
<organism evidence="15 16">
    <name type="scientific">Potamilus streckersoni</name>
    <dbReference type="NCBI Taxonomy" id="2493646"/>
    <lineage>
        <taxon>Eukaryota</taxon>
        <taxon>Metazoa</taxon>
        <taxon>Spiralia</taxon>
        <taxon>Lophotrochozoa</taxon>
        <taxon>Mollusca</taxon>
        <taxon>Bivalvia</taxon>
        <taxon>Autobranchia</taxon>
        <taxon>Heteroconchia</taxon>
        <taxon>Palaeoheterodonta</taxon>
        <taxon>Unionida</taxon>
        <taxon>Unionoidea</taxon>
        <taxon>Unionidae</taxon>
        <taxon>Ambleminae</taxon>
        <taxon>Lampsilini</taxon>
        <taxon>Potamilus</taxon>
    </lineage>
</organism>
<feature type="compositionally biased region" description="Basic and acidic residues" evidence="11">
    <location>
        <begin position="1056"/>
        <end position="1076"/>
    </location>
</feature>
<reference evidence="15" key="2">
    <citation type="journal article" date="2021" name="Genome Biol. Evol.">
        <title>Developing a high-quality reference genome for a parasitic bivalve with doubly uniparental inheritance (Bivalvia: Unionida).</title>
        <authorList>
            <person name="Smith C.H."/>
        </authorList>
    </citation>
    <scope>NUCLEOTIDE SEQUENCE</scope>
    <source>
        <strain evidence="15">CHS0354</strain>
        <tissue evidence="15">Mantle</tissue>
    </source>
</reference>
<evidence type="ECO:0000256" key="1">
    <source>
        <dbReference type="ARBA" id="ARBA00004123"/>
    </source>
</evidence>
<evidence type="ECO:0000256" key="11">
    <source>
        <dbReference type="SAM" id="MobiDB-lite"/>
    </source>
</evidence>
<evidence type="ECO:0000256" key="7">
    <source>
        <dbReference type="ARBA" id="ARBA00023117"/>
    </source>
</evidence>
<evidence type="ECO:0000256" key="9">
    <source>
        <dbReference type="PROSITE-ProRule" id="PRU00035"/>
    </source>
</evidence>
<evidence type="ECO:0000256" key="2">
    <source>
        <dbReference type="ARBA" id="ARBA00022553"/>
    </source>
</evidence>
<evidence type="ECO:0000256" key="8">
    <source>
        <dbReference type="ARBA" id="ARBA00023242"/>
    </source>
</evidence>
<evidence type="ECO:0000259" key="13">
    <source>
        <dbReference type="PROSITE" id="PS50016"/>
    </source>
</evidence>
<feature type="compositionally biased region" description="Basic residues" evidence="11">
    <location>
        <begin position="62"/>
        <end position="78"/>
    </location>
</feature>
<feature type="compositionally biased region" description="Polar residues" evidence="11">
    <location>
        <begin position="921"/>
        <end position="940"/>
    </location>
</feature>